<evidence type="ECO:0000256" key="5">
    <source>
        <dbReference type="ARBA" id="ARBA00022801"/>
    </source>
</evidence>
<dbReference type="Gene3D" id="3.60.20.10">
    <property type="entry name" value="Glutamine Phosphoribosylpyrophosphate, subunit 1, domain 1"/>
    <property type="match status" value="1"/>
</dbReference>
<accession>A0A1W6K074</accession>
<dbReference type="Proteomes" id="UP000193404">
    <property type="component" value="Chromosome"/>
</dbReference>
<evidence type="ECO:0000313" key="10">
    <source>
        <dbReference type="EMBL" id="ARM75885.1"/>
    </source>
</evidence>
<sequence length="196" mass="21234">MEELPSTAIGIKVNEGIVLAAERRLSYGGYVLSKSAKKVYNVDRFGIAGAGLFGDLQALTRIMTANIKEYELHNERPISTKAAAKLLSIILYQNKYTPFISEIIFGGIDDSTPQLYVLDPLGSLLDDVYAAVGSGARVAIGVLEAEYSQSMQLSQAKELAIKAIKASIERDITSGDGIDVLTIDTRNIINAEFVPY</sequence>
<protein>
    <recommendedName>
        <fullName evidence="9">Proteasome subunit beta</fullName>
        <ecNumber evidence="9">3.4.25.1</ecNumber>
    </recommendedName>
    <alternativeName>
        <fullName evidence="9">20S proteasome beta subunit</fullName>
    </alternativeName>
    <alternativeName>
        <fullName evidence="9">Proteasome core protein PsmB</fullName>
    </alternativeName>
</protein>
<evidence type="ECO:0000256" key="8">
    <source>
        <dbReference type="ARBA" id="ARBA00023145"/>
    </source>
</evidence>
<feature type="propeptide" id="PRO_5010892994" description="Removed in mature form; by autocatalysis" evidence="9">
    <location>
        <begin position="1"/>
        <end position="5"/>
    </location>
</feature>
<dbReference type="PROSITE" id="PS00854">
    <property type="entry name" value="PROTEASOME_BETA_1"/>
    <property type="match status" value="1"/>
</dbReference>
<keyword evidence="6 9" id="KW-0068">Autocatalytic cleavage</keyword>
<dbReference type="GO" id="GO:0010498">
    <property type="term" value="P:proteasomal protein catabolic process"/>
    <property type="evidence" value="ECO:0007669"/>
    <property type="project" value="UniProtKB-UniRule"/>
</dbReference>
<dbReference type="PROSITE" id="PS51476">
    <property type="entry name" value="PROTEASOME_BETA_2"/>
    <property type="match status" value="1"/>
</dbReference>
<dbReference type="InterPro" id="IPR019983">
    <property type="entry name" value="Pept_T1A_Psome_bsu_arc"/>
</dbReference>
<feature type="chain" id="PRO_5023559533" description="Proteasome subunit beta" evidence="9">
    <location>
        <begin position="6"/>
        <end position="196"/>
    </location>
</feature>
<dbReference type="KEGG" id="aman:B6F84_07465"/>
<comment type="activity regulation">
    <text evidence="9">The formation of the proteasomal ATPase PAN-20S proteasome complex, via the docking of the C-termini of PAN into the intersubunit pockets in the alpha-rings, triggers opening of the gate for substrate entry. Interconversion between the open-gate and close-gate conformations leads to a dynamic regulation of the 20S proteasome proteolysis activity.</text>
</comment>
<dbReference type="SUPFAM" id="SSF56235">
    <property type="entry name" value="N-terminal nucleophile aminohydrolases (Ntn hydrolases)"/>
    <property type="match status" value="1"/>
</dbReference>
<dbReference type="GO" id="GO:0004298">
    <property type="term" value="F:threonine-type endopeptidase activity"/>
    <property type="evidence" value="ECO:0007669"/>
    <property type="project" value="UniProtKB-UniRule"/>
</dbReference>
<dbReference type="GO" id="GO:0005737">
    <property type="term" value="C:cytoplasm"/>
    <property type="evidence" value="ECO:0007669"/>
    <property type="project" value="UniProtKB-SubCell"/>
</dbReference>
<dbReference type="InterPro" id="IPR016050">
    <property type="entry name" value="Proteasome_bsu_CS"/>
</dbReference>
<dbReference type="InterPro" id="IPR023333">
    <property type="entry name" value="Proteasome_suB-type"/>
</dbReference>
<evidence type="ECO:0000256" key="1">
    <source>
        <dbReference type="ARBA" id="ARBA00001198"/>
    </source>
</evidence>
<evidence type="ECO:0000256" key="4">
    <source>
        <dbReference type="ARBA" id="ARBA00022698"/>
    </source>
</evidence>
<comment type="subunit">
    <text evidence="9">The 20S proteasome core is composed of 14 alpha and 14 beta subunits that assemble into four stacked heptameric rings, resulting in a barrel-shaped structure. The two inner rings, each composed of seven catalytic beta subunits, are sandwiched by two outer rings, each composed of seven alpha subunits. The catalytic chamber with the active sites is on the inside of the barrel. Has a gated structure, the ends of the cylinder being occluded by the N-termini of the alpha-subunits. Is capped at one or both ends by the proteasome regulatory ATPase, PAN.</text>
</comment>
<keyword evidence="11" id="KW-1185">Reference proteome</keyword>
<dbReference type="EMBL" id="CP020477">
    <property type="protein sequence ID" value="ARM75885.1"/>
    <property type="molecule type" value="Genomic_DNA"/>
</dbReference>
<evidence type="ECO:0000256" key="7">
    <source>
        <dbReference type="ARBA" id="ARBA00022942"/>
    </source>
</evidence>
<keyword evidence="7 9" id="KW-0647">Proteasome</keyword>
<dbReference type="PANTHER" id="PTHR32194">
    <property type="entry name" value="METALLOPROTEASE TLDD"/>
    <property type="match status" value="1"/>
</dbReference>
<dbReference type="PRINTS" id="PR00141">
    <property type="entry name" value="PROTEASOME"/>
</dbReference>
<name>A0A1W6K074_9CREN</name>
<dbReference type="AlphaFoldDB" id="A0A1W6K074"/>
<gene>
    <name evidence="9" type="primary">psmB</name>
    <name evidence="10" type="ORF">B6F84_07465</name>
</gene>
<dbReference type="OrthoDB" id="6330at2157"/>
<dbReference type="STRING" id="282676.B6F84_07465"/>
<evidence type="ECO:0000256" key="2">
    <source>
        <dbReference type="ARBA" id="ARBA00022490"/>
    </source>
</evidence>
<comment type="catalytic activity">
    <reaction evidence="1 9">
        <text>Cleavage of peptide bonds with very broad specificity.</text>
        <dbReference type="EC" id="3.4.25.1"/>
    </reaction>
</comment>
<dbReference type="GO" id="GO:0019774">
    <property type="term" value="C:proteasome core complex, beta-subunit complex"/>
    <property type="evidence" value="ECO:0007669"/>
    <property type="project" value="UniProtKB-UniRule"/>
</dbReference>
<dbReference type="GeneID" id="41590746"/>
<comment type="subcellular location">
    <subcellularLocation>
        <location evidence="9">Cytoplasm</location>
    </subcellularLocation>
</comment>
<comment type="function">
    <text evidence="9">Component of the proteasome core, a large protease complex with broad specificity involved in protein degradation.</text>
</comment>
<organism evidence="10 11">
    <name type="scientific">Acidianus manzaensis</name>
    <dbReference type="NCBI Taxonomy" id="282676"/>
    <lineage>
        <taxon>Archaea</taxon>
        <taxon>Thermoproteota</taxon>
        <taxon>Thermoprotei</taxon>
        <taxon>Sulfolobales</taxon>
        <taxon>Sulfolobaceae</taxon>
        <taxon>Acidianus</taxon>
    </lineage>
</organism>
<keyword evidence="4 9" id="KW-0888">Threonine protease</keyword>
<proteinExistence type="inferred from homology"/>
<dbReference type="Pfam" id="PF00227">
    <property type="entry name" value="Proteasome"/>
    <property type="match status" value="1"/>
</dbReference>
<dbReference type="InterPro" id="IPR000243">
    <property type="entry name" value="Pept_T1A_subB"/>
</dbReference>
<keyword evidence="8 9" id="KW-0865">Zymogen</keyword>
<evidence type="ECO:0000256" key="3">
    <source>
        <dbReference type="ARBA" id="ARBA00022670"/>
    </source>
</evidence>
<evidence type="ECO:0000313" key="11">
    <source>
        <dbReference type="Proteomes" id="UP000193404"/>
    </source>
</evidence>
<dbReference type="RefSeq" id="WP_148691666.1">
    <property type="nucleotide sequence ID" value="NZ_CP020477.1"/>
</dbReference>
<keyword evidence="2 9" id="KW-0963">Cytoplasm</keyword>
<dbReference type="InterPro" id="IPR001353">
    <property type="entry name" value="Proteasome_sua/b"/>
</dbReference>
<dbReference type="NCBIfam" id="TIGR03634">
    <property type="entry name" value="arc_protsome_B"/>
    <property type="match status" value="1"/>
</dbReference>
<comment type="caution">
    <text evidence="9">Lacks conserved residue(s) required for the propagation of feature annotation.</text>
</comment>
<evidence type="ECO:0000256" key="9">
    <source>
        <dbReference type="HAMAP-Rule" id="MF_02113"/>
    </source>
</evidence>
<dbReference type="HAMAP" id="MF_02113_A">
    <property type="entry name" value="Proteasome_B_A"/>
    <property type="match status" value="1"/>
</dbReference>
<keyword evidence="3 9" id="KW-0645">Protease</keyword>
<dbReference type="EC" id="3.4.25.1" evidence="9"/>
<dbReference type="PANTHER" id="PTHR32194:SF0">
    <property type="entry name" value="ATP-DEPENDENT PROTEASE SUBUNIT HSLV"/>
    <property type="match status" value="1"/>
</dbReference>
<dbReference type="InterPro" id="IPR029055">
    <property type="entry name" value="Ntn_hydrolases_N"/>
</dbReference>
<evidence type="ECO:0000256" key="6">
    <source>
        <dbReference type="ARBA" id="ARBA00022813"/>
    </source>
</evidence>
<comment type="similarity">
    <text evidence="9">Belongs to the peptidase T1B family.</text>
</comment>
<keyword evidence="5 9" id="KW-0378">Hydrolase</keyword>
<reference evidence="10 11" key="1">
    <citation type="submission" date="2017-03" db="EMBL/GenBank/DDBJ databases">
        <title>Sulfur activation and transportation mechanism of thermophilic Archaea Acidianus manzaensis YN-25.</title>
        <authorList>
            <person name="Ma Y."/>
            <person name="Yang Y."/>
            <person name="Xia J."/>
        </authorList>
    </citation>
    <scope>NUCLEOTIDE SEQUENCE [LARGE SCALE GENOMIC DNA]</scope>
    <source>
        <strain evidence="10 11">YN-25</strain>
    </source>
</reference>